<evidence type="ECO:0000256" key="2">
    <source>
        <dbReference type="SAM" id="MobiDB-lite"/>
    </source>
</evidence>
<evidence type="ECO:0000313" key="3">
    <source>
        <dbReference type="EMBL" id="NUC72585.1"/>
    </source>
</evidence>
<dbReference type="RefSeq" id="WP_174680494.1">
    <property type="nucleotide sequence ID" value="NZ_JABUQZ010000001.1"/>
</dbReference>
<evidence type="ECO:0000313" key="4">
    <source>
        <dbReference type="Proteomes" id="UP001016761"/>
    </source>
</evidence>
<keyword evidence="4" id="KW-1185">Reference proteome</keyword>
<protein>
    <submittedName>
        <fullName evidence="3">Uncharacterized protein</fullName>
    </submittedName>
</protein>
<evidence type="ECO:0000256" key="1">
    <source>
        <dbReference type="SAM" id="Coils"/>
    </source>
</evidence>
<feature type="compositionally biased region" description="Polar residues" evidence="2">
    <location>
        <begin position="1"/>
        <end position="17"/>
    </location>
</feature>
<feature type="region of interest" description="Disordered" evidence="2">
    <location>
        <begin position="1"/>
        <end position="27"/>
    </location>
</feature>
<name>A0ABX2LDE8_9EURY</name>
<dbReference type="EMBL" id="JABUQZ010000001">
    <property type="protein sequence ID" value="NUC72585.1"/>
    <property type="molecule type" value="Genomic_DNA"/>
</dbReference>
<keyword evidence="1" id="KW-0175">Coiled coil</keyword>
<proteinExistence type="predicted"/>
<gene>
    <name evidence="3" type="ORF">HTZ84_09730</name>
</gene>
<reference evidence="3 4" key="1">
    <citation type="submission" date="2020-06" db="EMBL/GenBank/DDBJ databases">
        <title>Haloterrigena sp. nov., an extremely halophilic archaeon isolated from a saline sediment.</title>
        <authorList>
            <person name="Liu B.-B."/>
        </authorList>
    </citation>
    <scope>NUCLEOTIDE SEQUENCE [LARGE SCALE GENOMIC DNA]</scope>
    <source>
        <strain evidence="3 4">SYSU A558-1</strain>
    </source>
</reference>
<accession>A0ABX2LDE8</accession>
<sequence>MSIETTQTQSDSPSTETETIDNPERGCGYLKEGKAYLRSDVGPGGELPAFVEFAEPIPFKEDRKRSYTFFPGLQFELAVTGPGGMTETVPAGEASRHIERLQKDRPTGTHAGEMVEFESHDLLLSVGKSHYPTAQEFIDEARINGVSKAISVTSGNAPPQVNPCRTRLFLIHPNAVKTTKEIETTASEVDRSRDTIIKVKGEPVEDDALAYEACEGDVEVTVERRMQTPGVIGYTYLTRVVYTEDEDGEVPKYIQDYEATGDLDIVKADKPTPYSEQEAFDEDGELLPEYRDLDIDADAVVEELESSKEEIKEFAETFEPTDEEGEFRVMEGDLHAEKDEQKSAPVPDFDVNEMERADYGDLAGRGWVDAESPLMAHDALSGADEGALAVVHGESGPEAVFPSNNLNVTEAAGFTKGVSVVGPYRVEARLMNTGGCKVKVEKTR</sequence>
<comment type="caution">
    <text evidence="3">The sequence shown here is derived from an EMBL/GenBank/DDBJ whole genome shotgun (WGS) entry which is preliminary data.</text>
</comment>
<dbReference type="Proteomes" id="UP001016761">
    <property type="component" value="Unassembled WGS sequence"/>
</dbReference>
<feature type="coiled-coil region" evidence="1">
    <location>
        <begin position="290"/>
        <end position="317"/>
    </location>
</feature>
<organism evidence="3 4">
    <name type="scientific">Haloterrigena gelatinilytica</name>
    <dbReference type="NCBI Taxonomy" id="2741724"/>
    <lineage>
        <taxon>Archaea</taxon>
        <taxon>Methanobacteriati</taxon>
        <taxon>Methanobacteriota</taxon>
        <taxon>Stenosarchaea group</taxon>
        <taxon>Halobacteria</taxon>
        <taxon>Halobacteriales</taxon>
        <taxon>Natrialbaceae</taxon>
        <taxon>Haloterrigena</taxon>
    </lineage>
</organism>